<protein>
    <recommendedName>
        <fullName evidence="7">Cation efflux protein transmembrane domain-containing protein</fullName>
    </recommendedName>
</protein>
<name>A0A1R2AYW3_9CILI</name>
<evidence type="ECO:0000259" key="7">
    <source>
        <dbReference type="Pfam" id="PF01545"/>
    </source>
</evidence>
<sequence length="323" mass="36578">MCDHHHHHHDHDDKTSFKFFFTYASSGWKLFEGKVLIIYSTLLGISSSVEIFSGLYLQDSHVVTEGFHTMFHALCIWAAMIALAYGINHPNPDKSASFGYARAQVIAAFGNSIFALFIGFFALFEAVHEIISEEISDSNPEIMPILFGKLALHMVFFLHLRGFLFDNDKLPNDNLGVVALHCLGLLTTDLIRVFSLYFEFECMAYPLYHTESGLNILWVLVLICIVRTYLYKNGRILLMCSPTGKYREILLKKIREISLIEGVVSVKEEKMWMLNNQEIVGSLKIEVHGEGKNVAAKAEEILNGVLSFVVVEVENSDNIESYL</sequence>
<feature type="transmembrane region" description="Helical" evidence="6">
    <location>
        <begin position="69"/>
        <end position="87"/>
    </location>
</feature>
<feature type="domain" description="Cation efflux protein transmembrane" evidence="7">
    <location>
        <begin position="37"/>
        <end position="238"/>
    </location>
</feature>
<dbReference type="GO" id="GO:1904257">
    <property type="term" value="P:zinc ion import into Golgi lumen"/>
    <property type="evidence" value="ECO:0007669"/>
    <property type="project" value="TreeGrafter"/>
</dbReference>
<feature type="transmembrane region" description="Helical" evidence="6">
    <location>
        <begin position="212"/>
        <end position="230"/>
    </location>
</feature>
<evidence type="ECO:0000256" key="4">
    <source>
        <dbReference type="ARBA" id="ARBA00022989"/>
    </source>
</evidence>
<keyword evidence="5 6" id="KW-0472">Membrane</keyword>
<dbReference type="GO" id="GO:0016020">
    <property type="term" value="C:membrane"/>
    <property type="evidence" value="ECO:0007669"/>
    <property type="project" value="UniProtKB-SubCell"/>
</dbReference>
<dbReference type="GO" id="GO:0006882">
    <property type="term" value="P:intracellular zinc ion homeostasis"/>
    <property type="evidence" value="ECO:0007669"/>
    <property type="project" value="InterPro"/>
</dbReference>
<keyword evidence="3 6" id="KW-0812">Transmembrane</keyword>
<dbReference type="Gene3D" id="1.20.1510.10">
    <property type="entry name" value="Cation efflux protein transmembrane domain"/>
    <property type="match status" value="1"/>
</dbReference>
<evidence type="ECO:0000256" key="5">
    <source>
        <dbReference type="ARBA" id="ARBA00023136"/>
    </source>
</evidence>
<comment type="subcellular location">
    <subcellularLocation>
        <location evidence="1">Membrane</location>
        <topology evidence="1">Multi-pass membrane protein</topology>
    </subcellularLocation>
</comment>
<evidence type="ECO:0000313" key="8">
    <source>
        <dbReference type="EMBL" id="OMJ69677.1"/>
    </source>
</evidence>
<dbReference type="PANTHER" id="PTHR45755:SF2">
    <property type="entry name" value="ZINC TRANSPORTER PROTEIN DDB_G0269332-RELATED"/>
    <property type="match status" value="1"/>
</dbReference>
<dbReference type="EMBL" id="MPUH01001170">
    <property type="protein sequence ID" value="OMJ69677.1"/>
    <property type="molecule type" value="Genomic_DNA"/>
</dbReference>
<dbReference type="InterPro" id="IPR058533">
    <property type="entry name" value="Cation_efflux_TM"/>
</dbReference>
<dbReference type="Proteomes" id="UP000187209">
    <property type="component" value="Unassembled WGS sequence"/>
</dbReference>
<evidence type="ECO:0000256" key="2">
    <source>
        <dbReference type="ARBA" id="ARBA00022448"/>
    </source>
</evidence>
<keyword evidence="9" id="KW-1185">Reference proteome</keyword>
<dbReference type="PANTHER" id="PTHR45755">
    <property type="match status" value="1"/>
</dbReference>
<dbReference type="AlphaFoldDB" id="A0A1R2AYW3"/>
<dbReference type="GO" id="GO:0005385">
    <property type="term" value="F:zinc ion transmembrane transporter activity"/>
    <property type="evidence" value="ECO:0007669"/>
    <property type="project" value="InterPro"/>
</dbReference>
<dbReference type="InterPro" id="IPR045316">
    <property type="entry name" value="Msc2-like"/>
</dbReference>
<dbReference type="InterPro" id="IPR027469">
    <property type="entry name" value="Cation_efflux_TMD_sf"/>
</dbReference>
<proteinExistence type="predicted"/>
<comment type="caution">
    <text evidence="8">The sequence shown here is derived from an EMBL/GenBank/DDBJ whole genome shotgun (WGS) entry which is preliminary data.</text>
</comment>
<feature type="transmembrane region" description="Helical" evidence="6">
    <location>
        <begin position="175"/>
        <end position="200"/>
    </location>
</feature>
<evidence type="ECO:0000256" key="6">
    <source>
        <dbReference type="SAM" id="Phobius"/>
    </source>
</evidence>
<dbReference type="GO" id="GO:0005794">
    <property type="term" value="C:Golgi apparatus"/>
    <property type="evidence" value="ECO:0007669"/>
    <property type="project" value="TreeGrafter"/>
</dbReference>
<evidence type="ECO:0000256" key="3">
    <source>
        <dbReference type="ARBA" id="ARBA00022692"/>
    </source>
</evidence>
<organism evidence="8 9">
    <name type="scientific">Stentor coeruleus</name>
    <dbReference type="NCBI Taxonomy" id="5963"/>
    <lineage>
        <taxon>Eukaryota</taxon>
        <taxon>Sar</taxon>
        <taxon>Alveolata</taxon>
        <taxon>Ciliophora</taxon>
        <taxon>Postciliodesmatophora</taxon>
        <taxon>Heterotrichea</taxon>
        <taxon>Heterotrichida</taxon>
        <taxon>Stentoridae</taxon>
        <taxon>Stentor</taxon>
    </lineage>
</organism>
<dbReference type="SUPFAM" id="SSF161111">
    <property type="entry name" value="Cation efflux protein transmembrane domain-like"/>
    <property type="match status" value="1"/>
</dbReference>
<feature type="transmembrane region" description="Helical" evidence="6">
    <location>
        <begin position="36"/>
        <end position="57"/>
    </location>
</feature>
<evidence type="ECO:0000313" key="9">
    <source>
        <dbReference type="Proteomes" id="UP000187209"/>
    </source>
</evidence>
<accession>A0A1R2AYW3</accession>
<dbReference type="Pfam" id="PF01545">
    <property type="entry name" value="Cation_efflux"/>
    <property type="match status" value="1"/>
</dbReference>
<dbReference type="OrthoDB" id="29444at2759"/>
<dbReference type="GO" id="GO:0031410">
    <property type="term" value="C:cytoplasmic vesicle"/>
    <property type="evidence" value="ECO:0007669"/>
    <property type="project" value="TreeGrafter"/>
</dbReference>
<keyword evidence="4 6" id="KW-1133">Transmembrane helix</keyword>
<gene>
    <name evidence="8" type="ORF">SteCoe_32530</name>
</gene>
<feature type="transmembrane region" description="Helical" evidence="6">
    <location>
        <begin position="142"/>
        <end position="163"/>
    </location>
</feature>
<reference evidence="8 9" key="1">
    <citation type="submission" date="2016-11" db="EMBL/GenBank/DDBJ databases">
        <title>The macronuclear genome of Stentor coeruleus: a giant cell with tiny introns.</title>
        <authorList>
            <person name="Slabodnick M."/>
            <person name="Ruby J.G."/>
            <person name="Reiff S.B."/>
            <person name="Swart E.C."/>
            <person name="Gosai S."/>
            <person name="Prabakaran S."/>
            <person name="Witkowska E."/>
            <person name="Larue G.E."/>
            <person name="Fisher S."/>
            <person name="Freeman R.M."/>
            <person name="Gunawardena J."/>
            <person name="Chu W."/>
            <person name="Stover N.A."/>
            <person name="Gregory B.D."/>
            <person name="Nowacki M."/>
            <person name="Derisi J."/>
            <person name="Roy S.W."/>
            <person name="Marshall W.F."/>
            <person name="Sood P."/>
        </authorList>
    </citation>
    <scope>NUCLEOTIDE SEQUENCE [LARGE SCALE GENOMIC DNA]</scope>
    <source>
        <strain evidence="8">WM001</strain>
    </source>
</reference>
<evidence type="ECO:0000256" key="1">
    <source>
        <dbReference type="ARBA" id="ARBA00004141"/>
    </source>
</evidence>
<feature type="transmembrane region" description="Helical" evidence="6">
    <location>
        <begin position="99"/>
        <end position="122"/>
    </location>
</feature>
<keyword evidence="2" id="KW-0813">Transport</keyword>